<accession>A0A2W5AYM5</accession>
<protein>
    <submittedName>
        <fullName evidence="2">Uncharacterized protein</fullName>
    </submittedName>
</protein>
<feature type="coiled-coil region" evidence="1">
    <location>
        <begin position="291"/>
        <end position="332"/>
    </location>
</feature>
<dbReference type="EMBL" id="QFNY01000312">
    <property type="protein sequence ID" value="PZO98217.1"/>
    <property type="molecule type" value="Genomic_DNA"/>
</dbReference>
<reference evidence="2 3" key="1">
    <citation type="submission" date="2017-11" db="EMBL/GenBank/DDBJ databases">
        <title>Infants hospitalized years apart are colonized by the same room-sourced microbial strains.</title>
        <authorList>
            <person name="Brooks B."/>
            <person name="Olm M.R."/>
            <person name="Firek B.A."/>
            <person name="Baker R."/>
            <person name="Thomas B.C."/>
            <person name="Morowitz M.J."/>
            <person name="Banfield J.F."/>
        </authorList>
    </citation>
    <scope>NUCLEOTIDE SEQUENCE [LARGE SCALE GENOMIC DNA]</scope>
    <source>
        <strain evidence="2">S2_012_000_R3_87</strain>
    </source>
</reference>
<gene>
    <name evidence="2" type="ORF">DI609_11250</name>
</gene>
<keyword evidence="1" id="KW-0175">Coiled coil</keyword>
<evidence type="ECO:0000313" key="3">
    <source>
        <dbReference type="Proteomes" id="UP000249451"/>
    </source>
</evidence>
<evidence type="ECO:0000313" key="2">
    <source>
        <dbReference type="EMBL" id="PZO98217.1"/>
    </source>
</evidence>
<name>A0A2W5AYM5_9CORY</name>
<dbReference type="Proteomes" id="UP000249451">
    <property type="component" value="Unassembled WGS sequence"/>
</dbReference>
<proteinExistence type="predicted"/>
<sequence>MIADAAQVTVLRSLASTAFGRYDLKPPKGVDVEEVYPPSAPDNEVAYVSALHPKRRVGGMFRRFVRADVKVQAPDDEEDSARSNVEEVLDEMANRTSGDFFLESDISRAGLGPWVPFVDFNVGDMANVEVWGRVVQLPVVRINPKDWSVHVGGQIISDRDALLAQNAEIHNALIDDQRDLAGLDRKVRSESSARRRADTRITGQLEGLRKDFLDYSEETTRRLKEQSGRIDDASNSVDQATRDVVKFWSPENQNKFNQTVQLFTAATRGYVDVNDIKWTTQDEWNRRMQEQADLQQQQMNLQQEYARVTRQLAEANQRASDANARALRVEKEYRRRLPRLVFAKFSDYKNMYRDSENFVRLEAYGPGDRGFKITALGNWTGDMVVRATAIGPLSANSIDSVRARVTRGSRVFNGVPEAAQMSYNTLDITIYPD</sequence>
<comment type="caution">
    <text evidence="2">The sequence shown here is derived from an EMBL/GenBank/DDBJ whole genome shotgun (WGS) entry which is preliminary data.</text>
</comment>
<evidence type="ECO:0000256" key="1">
    <source>
        <dbReference type="SAM" id="Coils"/>
    </source>
</evidence>
<dbReference type="AlphaFoldDB" id="A0A2W5AYM5"/>
<organism evidence="2 3">
    <name type="scientific">Corynebacterium urealyticum</name>
    <dbReference type="NCBI Taxonomy" id="43771"/>
    <lineage>
        <taxon>Bacteria</taxon>
        <taxon>Bacillati</taxon>
        <taxon>Actinomycetota</taxon>
        <taxon>Actinomycetes</taxon>
        <taxon>Mycobacteriales</taxon>
        <taxon>Corynebacteriaceae</taxon>
        <taxon>Corynebacterium</taxon>
    </lineage>
</organism>